<keyword evidence="1" id="KW-1133">Transmembrane helix</keyword>
<feature type="transmembrane region" description="Helical" evidence="1">
    <location>
        <begin position="6"/>
        <end position="23"/>
    </location>
</feature>
<evidence type="ECO:0000313" key="3">
    <source>
        <dbReference type="Proteomes" id="UP001597362"/>
    </source>
</evidence>
<organism evidence="2 3">
    <name type="scientific">Paenibacillus yanchengensis</name>
    <dbReference type="NCBI Taxonomy" id="2035833"/>
    <lineage>
        <taxon>Bacteria</taxon>
        <taxon>Bacillati</taxon>
        <taxon>Bacillota</taxon>
        <taxon>Bacilli</taxon>
        <taxon>Bacillales</taxon>
        <taxon>Paenibacillaceae</taxon>
        <taxon>Paenibacillus</taxon>
    </lineage>
</organism>
<comment type="caution">
    <text evidence="2">The sequence shown here is derived from an EMBL/GenBank/DDBJ whole genome shotgun (WGS) entry which is preliminary data.</text>
</comment>
<protein>
    <submittedName>
        <fullName evidence="2">Uncharacterized protein</fullName>
    </submittedName>
</protein>
<keyword evidence="3" id="KW-1185">Reference proteome</keyword>
<evidence type="ECO:0000313" key="2">
    <source>
        <dbReference type="EMBL" id="MFD2114792.1"/>
    </source>
</evidence>
<accession>A0ABW4YGJ9</accession>
<keyword evidence="1" id="KW-0472">Membrane</keyword>
<dbReference type="RefSeq" id="WP_377769807.1">
    <property type="nucleotide sequence ID" value="NZ_JBHUHO010000008.1"/>
</dbReference>
<keyword evidence="1" id="KW-0812">Transmembrane</keyword>
<dbReference type="Proteomes" id="UP001597362">
    <property type="component" value="Unassembled WGS sequence"/>
</dbReference>
<gene>
    <name evidence="2" type="ORF">ACFSJH_03395</name>
</gene>
<proteinExistence type="predicted"/>
<name>A0ABW4YGJ9_9BACL</name>
<dbReference type="EMBL" id="JBHUHO010000008">
    <property type="protein sequence ID" value="MFD2114792.1"/>
    <property type="molecule type" value="Genomic_DNA"/>
</dbReference>
<evidence type="ECO:0000256" key="1">
    <source>
        <dbReference type="SAM" id="Phobius"/>
    </source>
</evidence>
<sequence>MKEKKYVIIFVVIILILMIFMFNQQREKQMYKKYISNQLASNIQTLILTIDENQRTYTEVISNNLITPQQSKTLMHNNEIIRDIINKTRELAIATKKRKDGYQYNESSANAGMLTRLYYIWHEEVFKTDTKLDEEMKNQIEKSSELNEVWIKVTHKDTSKNYKLNQSAWLILLDELETKTVEFLHNNDMNGIEEIWKTRPEKKDQ</sequence>
<reference evidence="3" key="1">
    <citation type="journal article" date="2019" name="Int. J. Syst. Evol. Microbiol.">
        <title>The Global Catalogue of Microorganisms (GCM) 10K type strain sequencing project: providing services to taxonomists for standard genome sequencing and annotation.</title>
        <authorList>
            <consortium name="The Broad Institute Genomics Platform"/>
            <consortium name="The Broad Institute Genome Sequencing Center for Infectious Disease"/>
            <person name="Wu L."/>
            <person name="Ma J."/>
        </authorList>
    </citation>
    <scope>NUCLEOTIDE SEQUENCE [LARGE SCALE GENOMIC DNA]</scope>
    <source>
        <strain evidence="3">GH52</strain>
    </source>
</reference>